<reference evidence="1 2" key="1">
    <citation type="submission" date="2018-08" db="EMBL/GenBank/DDBJ databases">
        <title>Sequencing the genomes of 1000 actinobacteria strains.</title>
        <authorList>
            <person name="Klenk H.-P."/>
        </authorList>
    </citation>
    <scope>NUCLEOTIDE SEQUENCE [LARGE SCALE GENOMIC DNA]</scope>
    <source>
        <strain evidence="1 2">DSM 43927</strain>
    </source>
</reference>
<organism evidence="1 2">
    <name type="scientific">Thermomonospora umbrina</name>
    <dbReference type="NCBI Taxonomy" id="111806"/>
    <lineage>
        <taxon>Bacteria</taxon>
        <taxon>Bacillati</taxon>
        <taxon>Actinomycetota</taxon>
        <taxon>Actinomycetes</taxon>
        <taxon>Streptosporangiales</taxon>
        <taxon>Thermomonosporaceae</taxon>
        <taxon>Thermomonospora</taxon>
    </lineage>
</organism>
<proteinExistence type="predicted"/>
<protein>
    <submittedName>
        <fullName evidence="1">Uncharacterized protein</fullName>
    </submittedName>
</protein>
<name>A0A3D9T5H3_9ACTN</name>
<comment type="caution">
    <text evidence="1">The sequence shown here is derived from an EMBL/GenBank/DDBJ whole genome shotgun (WGS) entry which is preliminary data.</text>
</comment>
<evidence type="ECO:0000313" key="1">
    <source>
        <dbReference type="EMBL" id="REF00496.1"/>
    </source>
</evidence>
<dbReference type="Proteomes" id="UP000256661">
    <property type="component" value="Unassembled WGS sequence"/>
</dbReference>
<dbReference type="AlphaFoldDB" id="A0A3D9T5H3"/>
<accession>A0A3D9T5H3</accession>
<sequence length="130" mass="14481">MTARLSPQRFAERHPIGTTMVVDETRAMGFINPVFWVGVITEHWRSPLCPDAVAGLPVLRLAVKPAAARLTEWWTIGKGYQRDQQYVVPLDEARSRFGDQPEFQPVPLCGLCGSGLDRSTGGHPWGDEHD</sequence>
<evidence type="ECO:0000313" key="2">
    <source>
        <dbReference type="Proteomes" id="UP000256661"/>
    </source>
</evidence>
<dbReference type="EMBL" id="QTTT01000001">
    <property type="protein sequence ID" value="REF00496.1"/>
    <property type="molecule type" value="Genomic_DNA"/>
</dbReference>
<keyword evidence="2" id="KW-1185">Reference proteome</keyword>
<dbReference type="RefSeq" id="WP_116025646.1">
    <property type="nucleotide sequence ID" value="NZ_QTTT01000001.1"/>
</dbReference>
<gene>
    <name evidence="1" type="ORF">DFJ69_6040</name>
</gene>